<feature type="transmembrane region" description="Helical" evidence="1">
    <location>
        <begin position="225"/>
        <end position="245"/>
    </location>
</feature>
<feature type="transmembrane region" description="Helical" evidence="1">
    <location>
        <begin position="339"/>
        <end position="362"/>
    </location>
</feature>
<reference evidence="3" key="1">
    <citation type="journal article" date="2019" name="Int. J. Syst. Evol. Microbiol.">
        <title>The Global Catalogue of Microorganisms (GCM) 10K type strain sequencing project: providing services to taxonomists for standard genome sequencing and annotation.</title>
        <authorList>
            <consortium name="The Broad Institute Genomics Platform"/>
            <consortium name="The Broad Institute Genome Sequencing Center for Infectious Disease"/>
            <person name="Wu L."/>
            <person name="Ma J."/>
        </authorList>
    </citation>
    <scope>NUCLEOTIDE SEQUENCE [LARGE SCALE GENOMIC DNA]</scope>
    <source>
        <strain evidence="3">KCTC 32998</strain>
    </source>
</reference>
<feature type="transmembrane region" description="Helical" evidence="1">
    <location>
        <begin position="113"/>
        <end position="134"/>
    </location>
</feature>
<evidence type="ECO:0000313" key="2">
    <source>
        <dbReference type="EMBL" id="GHB08454.1"/>
    </source>
</evidence>
<keyword evidence="1" id="KW-0812">Transmembrane</keyword>
<feature type="transmembrane region" description="Helical" evidence="1">
    <location>
        <begin position="31"/>
        <end position="51"/>
    </location>
</feature>
<dbReference type="Pfam" id="PF03594">
    <property type="entry name" value="BenE"/>
    <property type="match status" value="1"/>
</dbReference>
<evidence type="ECO:0000313" key="3">
    <source>
        <dbReference type="Proteomes" id="UP000646745"/>
    </source>
</evidence>
<feature type="transmembrane region" description="Helical" evidence="1">
    <location>
        <begin position="164"/>
        <end position="181"/>
    </location>
</feature>
<feature type="transmembrane region" description="Helical" evidence="1">
    <location>
        <begin position="266"/>
        <end position="296"/>
    </location>
</feature>
<dbReference type="PANTHER" id="PTHR30199:SF0">
    <property type="entry name" value="INNER MEMBRANE PROTEIN YDCO"/>
    <property type="match status" value="1"/>
</dbReference>
<gene>
    <name evidence="2" type="ORF">GCM10009038_02420</name>
</gene>
<organism evidence="2 3">
    <name type="scientific">Salinicola rhizosphaerae</name>
    <dbReference type="NCBI Taxonomy" id="1443141"/>
    <lineage>
        <taxon>Bacteria</taxon>
        <taxon>Pseudomonadati</taxon>
        <taxon>Pseudomonadota</taxon>
        <taxon>Gammaproteobacteria</taxon>
        <taxon>Oceanospirillales</taxon>
        <taxon>Halomonadaceae</taxon>
        <taxon>Salinicola</taxon>
    </lineage>
</organism>
<feature type="transmembrane region" description="Helical" evidence="1">
    <location>
        <begin position="308"/>
        <end position="332"/>
    </location>
</feature>
<feature type="transmembrane region" description="Helical" evidence="1">
    <location>
        <begin position="368"/>
        <end position="401"/>
    </location>
</feature>
<evidence type="ECO:0000256" key="1">
    <source>
        <dbReference type="SAM" id="Phobius"/>
    </source>
</evidence>
<feature type="transmembrane region" description="Helical" evidence="1">
    <location>
        <begin position="139"/>
        <end position="158"/>
    </location>
</feature>
<dbReference type="PANTHER" id="PTHR30199">
    <property type="entry name" value="MFS FAMILY TRANSPORTER, PREDICTED SUBSTRATE BENZOATE"/>
    <property type="match status" value="1"/>
</dbReference>
<feature type="transmembrane region" description="Helical" evidence="1">
    <location>
        <begin position="90"/>
        <end position="107"/>
    </location>
</feature>
<comment type="caution">
    <text evidence="2">The sequence shown here is derived from an EMBL/GenBank/DDBJ whole genome shotgun (WGS) entry which is preliminary data.</text>
</comment>
<proteinExistence type="predicted"/>
<sequence>MRYNARNLHQLPRLDMPTPPSFWKSLSASHLSAGFIAVLVGYTSSAVIIFQAAEAAGATADQIGSWLAALGLAMGVTSIGLSLRYRQPILTAWSTPGAALLAVSLPGTPLSDAIGIFMFCAALIVLCGVTGWFARLMQLIPQSLAAAMLAGVLLRFGLDAFASLQSDFTLILAMLITYLFAKRWLPRYAILLVLIVGLGLAIGGGETRLADTHWSMTQPQAVWPTFSLASLIGVGLPLFVVTMASQNAPGVATLRAAGLDAPVSPLMIWTGLTALILAPFGGFTVCLAAITAAICMGSDVHPDPARRYPAAVCAGGFYLLAGVFGGSIGTLFDALPHALVVGIAGLALLPTIGGSLSGALAAPEQREAALITFLTTASGVTLFGIGAAFWGLVAGVLALIIAGHWTRERRKLPV</sequence>
<keyword evidence="1" id="KW-0472">Membrane</keyword>
<dbReference type="NCBIfam" id="TIGR00843">
    <property type="entry name" value="benE"/>
    <property type="match status" value="1"/>
</dbReference>
<protein>
    <submittedName>
        <fullName evidence="2">Membrane protein</fullName>
    </submittedName>
</protein>
<name>A0ABQ3DMU7_9GAMM</name>
<keyword evidence="3" id="KW-1185">Reference proteome</keyword>
<feature type="transmembrane region" description="Helical" evidence="1">
    <location>
        <begin position="188"/>
        <end position="205"/>
    </location>
</feature>
<feature type="transmembrane region" description="Helical" evidence="1">
    <location>
        <begin position="63"/>
        <end position="83"/>
    </location>
</feature>
<keyword evidence="1" id="KW-1133">Transmembrane helix</keyword>
<dbReference type="Proteomes" id="UP000646745">
    <property type="component" value="Unassembled WGS sequence"/>
</dbReference>
<dbReference type="InterPro" id="IPR004711">
    <property type="entry name" value="Benzoate_Transporter"/>
</dbReference>
<dbReference type="EMBL" id="BMZI01000001">
    <property type="protein sequence ID" value="GHB08454.1"/>
    <property type="molecule type" value="Genomic_DNA"/>
</dbReference>
<accession>A0ABQ3DMU7</accession>